<dbReference type="Gene3D" id="2.30.39.10">
    <property type="entry name" value="Alpha-1-antitrypsin, domain 1"/>
    <property type="match status" value="1"/>
</dbReference>
<dbReference type="GO" id="GO:0007596">
    <property type="term" value="P:blood coagulation"/>
    <property type="evidence" value="ECO:0007669"/>
    <property type="project" value="InterPro"/>
</dbReference>
<keyword evidence="3" id="KW-0732">Signal</keyword>
<feature type="domain" description="Serpin" evidence="4">
    <location>
        <begin position="131"/>
        <end position="492"/>
    </location>
</feature>
<dbReference type="InterPro" id="IPR042178">
    <property type="entry name" value="Serpin_sf_1"/>
</dbReference>
<dbReference type="CTD" id="3053"/>
<dbReference type="PANTHER" id="PTHR11461:SF30">
    <property type="entry name" value="HEPARIN COFACTOR 2"/>
    <property type="match status" value="1"/>
</dbReference>
<evidence type="ECO:0000313" key="6">
    <source>
        <dbReference type="RefSeq" id="XP_007439168.1"/>
    </source>
</evidence>
<dbReference type="SMART" id="SM00093">
    <property type="entry name" value="SERPIN"/>
    <property type="match status" value="1"/>
</dbReference>
<evidence type="ECO:0000313" key="5">
    <source>
        <dbReference type="Proteomes" id="UP000695026"/>
    </source>
</evidence>
<evidence type="ECO:0000256" key="1">
    <source>
        <dbReference type="ARBA" id="ARBA00009500"/>
    </source>
</evidence>
<evidence type="ECO:0000256" key="3">
    <source>
        <dbReference type="SAM" id="SignalP"/>
    </source>
</evidence>
<reference evidence="6" key="1">
    <citation type="submission" date="2025-08" db="UniProtKB">
        <authorList>
            <consortium name="RefSeq"/>
        </authorList>
    </citation>
    <scope>IDENTIFICATION</scope>
    <source>
        <tissue evidence="6">Liver</tissue>
    </source>
</reference>
<accession>A0A9F2R8N1</accession>
<dbReference type="KEGG" id="pbi:103053321"/>
<sequence>MNLFQCSAVFSLTISLVWCGIKDFHEHFEQIGETQSIHPRGLLRNETLHITNSSSEFHQENTVTKDLSIEEDDVEDYLDFDKIASEDDDYIDIIDIIPEAISHFEQGNILELFRGKTRIQRLNILNADFGFDLYRSIRDHVNFSDNILLAPVGISTAMAMVSLGLRDRTQEEVLGVLGFEDFMNTSSKYDFMTIHNLFHKLTHRLFRRNFGYTLRSVNDLYIQRQFSILNEFKDNMKKYYFAEAQLVDFSDPTFITHANQRIVKLTKGLIKEALVNIHPDTLMMILNCLYFKGTWENKFPVQMTHKQTFRLNEKETVKVPMMKTKASFLATEDNELDCRVLQLPYVGNISMLIVLPYKLSGMKILENQLTPQVVERWQKSMTNRTREVVLPRFKLEKSYDLIEHLKTMGIIELFTQDGNYSGISEERITINKFNHQGTITVNEEGTEAASVTSVSFMPLSAQIRFVIDHPFLFLVYEHRTSCLLFMGKVANPTKS</sequence>
<proteinExistence type="inferred from homology"/>
<dbReference type="SUPFAM" id="SSF56574">
    <property type="entry name" value="Serpins"/>
    <property type="match status" value="1"/>
</dbReference>
<dbReference type="PROSITE" id="PS00284">
    <property type="entry name" value="SERPIN"/>
    <property type="match status" value="1"/>
</dbReference>
<evidence type="ECO:0000256" key="2">
    <source>
        <dbReference type="RuleBase" id="RU000411"/>
    </source>
</evidence>
<dbReference type="InterPro" id="IPR042185">
    <property type="entry name" value="Serpin_sf_2"/>
</dbReference>
<comment type="similarity">
    <text evidence="1 2">Belongs to the serpin family.</text>
</comment>
<dbReference type="InterPro" id="IPR033831">
    <property type="entry name" value="HCII_serpin_dom"/>
</dbReference>
<dbReference type="Gene3D" id="3.30.497.10">
    <property type="entry name" value="Antithrombin, subunit I, domain 2"/>
    <property type="match status" value="1"/>
</dbReference>
<dbReference type="GO" id="GO:0005615">
    <property type="term" value="C:extracellular space"/>
    <property type="evidence" value="ECO:0007669"/>
    <property type="project" value="InterPro"/>
</dbReference>
<organism evidence="5 6">
    <name type="scientific">Python bivittatus</name>
    <name type="common">Burmese python</name>
    <name type="synonym">Python molurus bivittatus</name>
    <dbReference type="NCBI Taxonomy" id="176946"/>
    <lineage>
        <taxon>Eukaryota</taxon>
        <taxon>Metazoa</taxon>
        <taxon>Chordata</taxon>
        <taxon>Craniata</taxon>
        <taxon>Vertebrata</taxon>
        <taxon>Euteleostomi</taxon>
        <taxon>Lepidosauria</taxon>
        <taxon>Squamata</taxon>
        <taxon>Bifurcata</taxon>
        <taxon>Unidentata</taxon>
        <taxon>Episquamata</taxon>
        <taxon>Toxicofera</taxon>
        <taxon>Serpentes</taxon>
        <taxon>Henophidia</taxon>
        <taxon>Pythonidae</taxon>
        <taxon>Python</taxon>
    </lineage>
</organism>
<dbReference type="FunFam" id="2.10.310.10:FF:000001">
    <property type="entry name" value="Serpin family A member 1"/>
    <property type="match status" value="1"/>
</dbReference>
<dbReference type="Proteomes" id="UP000695026">
    <property type="component" value="Unplaced"/>
</dbReference>
<evidence type="ECO:0000259" key="4">
    <source>
        <dbReference type="SMART" id="SM00093"/>
    </source>
</evidence>
<dbReference type="GeneID" id="103053321"/>
<feature type="signal peptide" evidence="3">
    <location>
        <begin position="1"/>
        <end position="19"/>
    </location>
</feature>
<dbReference type="OrthoDB" id="1063785at2759"/>
<keyword evidence="5" id="KW-1185">Reference proteome</keyword>
<dbReference type="AlphaFoldDB" id="A0A9F2R8N1"/>
<dbReference type="InterPro" id="IPR023796">
    <property type="entry name" value="Serpin_dom"/>
</dbReference>
<dbReference type="RefSeq" id="XP_007439168.1">
    <property type="nucleotide sequence ID" value="XM_007439106.2"/>
</dbReference>
<dbReference type="FunFam" id="2.30.39.10:FF:000002">
    <property type="entry name" value="Serpin family D member 1"/>
    <property type="match status" value="1"/>
</dbReference>
<dbReference type="InterPro" id="IPR023795">
    <property type="entry name" value="Serpin_CS"/>
</dbReference>
<dbReference type="CDD" id="cd02047">
    <property type="entry name" value="serpinD1_HCF2"/>
    <property type="match status" value="1"/>
</dbReference>
<dbReference type="InterPro" id="IPR000215">
    <property type="entry name" value="Serpin_fam"/>
</dbReference>
<dbReference type="PRINTS" id="PR00780">
    <property type="entry name" value="LEUSERPINII"/>
</dbReference>
<dbReference type="GO" id="GO:0004867">
    <property type="term" value="F:serine-type endopeptidase inhibitor activity"/>
    <property type="evidence" value="ECO:0007669"/>
    <property type="project" value="InterPro"/>
</dbReference>
<dbReference type="Pfam" id="PF00079">
    <property type="entry name" value="Serpin"/>
    <property type="match status" value="1"/>
</dbReference>
<dbReference type="InterPro" id="IPR036186">
    <property type="entry name" value="Serpin_sf"/>
</dbReference>
<dbReference type="PANTHER" id="PTHR11461">
    <property type="entry name" value="SERINE PROTEASE INHIBITOR, SERPIN"/>
    <property type="match status" value="1"/>
</dbReference>
<name>A0A9F2R8N1_PYTBI</name>
<gene>
    <name evidence="6" type="primary">SERPIND1</name>
</gene>
<protein>
    <submittedName>
        <fullName evidence="6">Heparin cofactor 2</fullName>
    </submittedName>
</protein>
<dbReference type="OMA" id="NYNLVEP"/>
<feature type="chain" id="PRO_5039923510" evidence="3">
    <location>
        <begin position="20"/>
        <end position="495"/>
    </location>
</feature>